<dbReference type="Proteomes" id="UP000266152">
    <property type="component" value="Unassembled WGS sequence"/>
</dbReference>
<keyword evidence="2" id="KW-1185">Reference proteome</keyword>
<name>A0A395RZG4_FUSSP</name>
<dbReference type="EMBL" id="PXOF01000102">
    <property type="protein sequence ID" value="RGP65397.1"/>
    <property type="molecule type" value="Genomic_DNA"/>
</dbReference>
<organism evidence="1 2">
    <name type="scientific">Fusarium sporotrichioides</name>
    <dbReference type="NCBI Taxonomy" id="5514"/>
    <lineage>
        <taxon>Eukaryota</taxon>
        <taxon>Fungi</taxon>
        <taxon>Dikarya</taxon>
        <taxon>Ascomycota</taxon>
        <taxon>Pezizomycotina</taxon>
        <taxon>Sordariomycetes</taxon>
        <taxon>Hypocreomycetidae</taxon>
        <taxon>Hypocreales</taxon>
        <taxon>Nectriaceae</taxon>
        <taxon>Fusarium</taxon>
    </lineage>
</organism>
<gene>
    <name evidence="1" type="ORF">FSPOR_7327</name>
</gene>
<protein>
    <recommendedName>
        <fullName evidence="3">F-box domain-containing protein</fullName>
    </recommendedName>
</protein>
<evidence type="ECO:0000313" key="1">
    <source>
        <dbReference type="EMBL" id="RGP65397.1"/>
    </source>
</evidence>
<dbReference type="AlphaFoldDB" id="A0A395RZG4"/>
<proteinExistence type="predicted"/>
<accession>A0A395RZG4</accession>
<comment type="caution">
    <text evidence="1">The sequence shown here is derived from an EMBL/GenBank/DDBJ whole genome shotgun (WGS) entry which is preliminary data.</text>
</comment>
<evidence type="ECO:0000313" key="2">
    <source>
        <dbReference type="Proteomes" id="UP000266152"/>
    </source>
</evidence>
<evidence type="ECO:0008006" key="3">
    <source>
        <dbReference type="Google" id="ProtNLM"/>
    </source>
</evidence>
<dbReference type="STRING" id="5514.A0A395RZG4"/>
<sequence length="408" mass="45800">MSATPQSQEAILRTCSYHRSMYYFPFLRTNPRKVPGTLFGPLSAASPLAPDTPNNTALICKLPPEIITNISLLLDVKSFHCFRNASRQTRAIVNGIPQYRQVAHHGFEGIKALARTGLAHHVTYKDLHQALITKECTLCGEFGGLLFLPTCTRCCYNCVREEPELAVIEDFQGECLRMFKPESVDEDMFNTSDCRYLKIQNWDMPTRMLGNSRGIPAINISGEIRSLASIQGNREISLHKGWLHFRSAACIIYPTLDRDMMKVERGVSCKECEKAFVTEHFHTAGQGWAVPDIPSDCVERDISFSAVGFLEHFESCEHAQRIWEDSEYGSKDTKDSQTIKNGGRHLAPAGTRRYTHWHKERLGALLESLSAWVIVGCPMLSCSDGEEQGQVYEIRTEGSNASDKTMGI</sequence>
<reference evidence="1 2" key="1">
    <citation type="journal article" date="2018" name="PLoS Pathog.">
        <title>Evolution of structural diversity of trichothecenes, a family of toxins produced by plant pathogenic and entomopathogenic fungi.</title>
        <authorList>
            <person name="Proctor R.H."/>
            <person name="McCormick S.P."/>
            <person name="Kim H.S."/>
            <person name="Cardoza R.E."/>
            <person name="Stanley A.M."/>
            <person name="Lindo L."/>
            <person name="Kelly A."/>
            <person name="Brown D.W."/>
            <person name="Lee T."/>
            <person name="Vaughan M.M."/>
            <person name="Alexander N.J."/>
            <person name="Busman M."/>
            <person name="Gutierrez S."/>
        </authorList>
    </citation>
    <scope>NUCLEOTIDE SEQUENCE [LARGE SCALE GENOMIC DNA]</scope>
    <source>
        <strain evidence="1 2">NRRL 3299</strain>
    </source>
</reference>